<name>A0A2T5P4Z3_9PSED</name>
<dbReference type="OrthoDB" id="9772575at2"/>
<gene>
    <name evidence="1" type="ORF">DBO85_18740</name>
</gene>
<dbReference type="EMBL" id="QASN01000022">
    <property type="protein sequence ID" value="PTU72790.1"/>
    <property type="molecule type" value="Genomic_DNA"/>
</dbReference>
<proteinExistence type="predicted"/>
<sequence length="368" mass="40118">MKRLAGFSTLALMISATSGCGWLWGDEGYFRDRGSDYLSARPTAQMQLPPNVEARRLDPLLPIPAGVADSSQREGKFEVPRPQAMQVQARASEFSLQNSGEARWLVAQRSPAEVWPLVRQFFSDNGFEVAEERPRTGEFVTDWQAAADLQGSMAGQVGGLLDGDEVRLRVRVEPGVQRNTSEVFVLSAQRPAGSSAEPAFAGTSGNAALESALLDELLSSVSRSGEGGSVSLLAARDYDAPSRTNLAPDGSGNPVLTLDTDLDRAWSSVGRALEQASLRVEDVDRSQGLYFVNLAERAQVEEQEPGFFSRMFGSEPDKDEVEARAERYRVRLSQVGRSVQVTVEQDINTVAPADVARRILEQVRDRLG</sequence>
<dbReference type="RefSeq" id="WP_108109320.1">
    <property type="nucleotide sequence ID" value="NZ_QASN01000022.1"/>
</dbReference>
<organism evidence="1 2">
    <name type="scientific">Pseudomonas mangrovi</name>
    <dbReference type="NCBI Taxonomy" id="2161748"/>
    <lineage>
        <taxon>Bacteria</taxon>
        <taxon>Pseudomonadati</taxon>
        <taxon>Pseudomonadota</taxon>
        <taxon>Gammaproteobacteria</taxon>
        <taxon>Pseudomonadales</taxon>
        <taxon>Pseudomonadaceae</taxon>
        <taxon>Pseudomonas</taxon>
    </lineage>
</organism>
<accession>A0A2T5P4Z3</accession>
<dbReference type="Gene3D" id="3.30.310.170">
    <property type="entry name" value="Outer membrane protein assembly factor BamC"/>
    <property type="match status" value="1"/>
</dbReference>
<dbReference type="Pfam" id="PF06804">
    <property type="entry name" value="Lipoprotein_18"/>
    <property type="match status" value="1"/>
</dbReference>
<dbReference type="PROSITE" id="PS51257">
    <property type="entry name" value="PROKAR_LIPOPROTEIN"/>
    <property type="match status" value="1"/>
</dbReference>
<protein>
    <recommendedName>
        <fullName evidence="3">Outer membrane protein assembly factor BamC</fullName>
    </recommendedName>
</protein>
<comment type="caution">
    <text evidence="1">The sequence shown here is derived from an EMBL/GenBank/DDBJ whole genome shotgun (WGS) entry which is preliminary data.</text>
</comment>
<keyword evidence="2" id="KW-1185">Reference proteome</keyword>
<evidence type="ECO:0000313" key="1">
    <source>
        <dbReference type="EMBL" id="PTU72790.1"/>
    </source>
</evidence>
<dbReference type="AlphaFoldDB" id="A0A2T5P4Z3"/>
<evidence type="ECO:0008006" key="3">
    <source>
        <dbReference type="Google" id="ProtNLM"/>
    </source>
</evidence>
<evidence type="ECO:0000313" key="2">
    <source>
        <dbReference type="Proteomes" id="UP000244064"/>
    </source>
</evidence>
<reference evidence="1 2" key="1">
    <citation type="submission" date="2018-04" db="EMBL/GenBank/DDBJ databases">
        <title>Pseudomonas sp. nov., isolated from mangrove soil.</title>
        <authorList>
            <person name="Chen C."/>
        </authorList>
    </citation>
    <scope>NUCLEOTIDE SEQUENCE [LARGE SCALE GENOMIC DNA]</scope>
    <source>
        <strain evidence="1 2">TC-11</strain>
    </source>
</reference>
<dbReference type="InterPro" id="IPR042268">
    <property type="entry name" value="BamC_C"/>
</dbReference>
<dbReference type="InterPro" id="IPR010653">
    <property type="entry name" value="NlpB/DapX"/>
</dbReference>
<dbReference type="Proteomes" id="UP000244064">
    <property type="component" value="Unassembled WGS sequence"/>
</dbReference>